<evidence type="ECO:0000256" key="2">
    <source>
        <dbReference type="SAM" id="Phobius"/>
    </source>
</evidence>
<organism evidence="3 4">
    <name type="scientific">Oxynema aestuarii AP17</name>
    <dbReference type="NCBI Taxonomy" id="2064643"/>
    <lineage>
        <taxon>Bacteria</taxon>
        <taxon>Bacillati</taxon>
        <taxon>Cyanobacteriota</taxon>
        <taxon>Cyanophyceae</taxon>
        <taxon>Oscillatoriophycideae</taxon>
        <taxon>Oscillatoriales</taxon>
        <taxon>Oscillatoriaceae</taxon>
        <taxon>Oxynema</taxon>
        <taxon>Oxynema aestuarii</taxon>
    </lineage>
</organism>
<keyword evidence="2" id="KW-0472">Membrane</keyword>
<feature type="region of interest" description="Disordered" evidence="1">
    <location>
        <begin position="119"/>
        <end position="141"/>
    </location>
</feature>
<dbReference type="RefSeq" id="WP_168569168.1">
    <property type="nucleotide sequence ID" value="NZ_CP051167.1"/>
</dbReference>
<accession>A0A6H1TZ18</accession>
<dbReference type="PANTHER" id="PTHR36761">
    <property type="entry name" value="ORF03 PROTEIN"/>
    <property type="match status" value="1"/>
</dbReference>
<dbReference type="Proteomes" id="UP000500857">
    <property type="component" value="Chromosome"/>
</dbReference>
<gene>
    <name evidence="3" type="ORF">HCG48_10780</name>
</gene>
<dbReference type="InterPro" id="IPR011990">
    <property type="entry name" value="TPR-like_helical_dom_sf"/>
</dbReference>
<dbReference type="SUPFAM" id="SSF48452">
    <property type="entry name" value="TPR-like"/>
    <property type="match status" value="1"/>
</dbReference>
<sequence length="175" mass="20185">MSSQTPERFRDEYQAGRYAFERGRYREAIAHLEAAREEVARQSRLGGEVQMWLVSAYQAAGLRQEAIALCRELSRHASFETRKQGRRLLYILEAPELTTRPDWLVKIPDLSDMEQGESKVSQLSAEAVAKRRPPKKQKREEVPIDWSEVNTEDNRFIWIAIAAIVLLLGIWAGWS</sequence>
<dbReference type="Gene3D" id="1.25.40.10">
    <property type="entry name" value="Tetratricopeptide repeat domain"/>
    <property type="match status" value="1"/>
</dbReference>
<dbReference type="PANTHER" id="PTHR36761:SF2">
    <property type="entry name" value="ORF03 PROTEIN"/>
    <property type="match status" value="1"/>
</dbReference>
<evidence type="ECO:0000256" key="1">
    <source>
        <dbReference type="SAM" id="MobiDB-lite"/>
    </source>
</evidence>
<feature type="transmembrane region" description="Helical" evidence="2">
    <location>
        <begin position="156"/>
        <end position="174"/>
    </location>
</feature>
<dbReference type="EMBL" id="CP051167">
    <property type="protein sequence ID" value="QIZ71013.1"/>
    <property type="molecule type" value="Genomic_DNA"/>
</dbReference>
<keyword evidence="2" id="KW-0812">Transmembrane</keyword>
<proteinExistence type="predicted"/>
<reference evidence="3 4" key="1">
    <citation type="submission" date="2020-04" db="EMBL/GenBank/DDBJ databases">
        <authorList>
            <person name="Basu S."/>
            <person name="Maruthanayagam V."/>
            <person name="Chakraborty S."/>
            <person name="Pramanik A."/>
            <person name="Mukherjee J."/>
            <person name="Brink B."/>
        </authorList>
    </citation>
    <scope>NUCLEOTIDE SEQUENCE [LARGE SCALE GENOMIC DNA]</scope>
    <source>
        <strain evidence="3 4">AP17</strain>
    </source>
</reference>
<keyword evidence="4" id="KW-1185">Reference proteome</keyword>
<dbReference type="KEGG" id="oxy:HCG48_10780"/>
<name>A0A6H1TZ18_9CYAN</name>
<dbReference type="AlphaFoldDB" id="A0A6H1TZ18"/>
<protein>
    <submittedName>
        <fullName evidence="3">Tetratricopeptide repeat protein</fullName>
    </submittedName>
</protein>
<evidence type="ECO:0000313" key="3">
    <source>
        <dbReference type="EMBL" id="QIZ71013.1"/>
    </source>
</evidence>
<evidence type="ECO:0000313" key="4">
    <source>
        <dbReference type="Proteomes" id="UP000500857"/>
    </source>
</evidence>
<keyword evidence="2" id="KW-1133">Transmembrane helix</keyword>